<protein>
    <submittedName>
        <fullName evidence="7">FAD binding domain</fullName>
    </submittedName>
</protein>
<evidence type="ECO:0000256" key="1">
    <source>
        <dbReference type="ARBA" id="ARBA00001974"/>
    </source>
</evidence>
<dbReference type="SUPFAM" id="SSF56176">
    <property type="entry name" value="FAD-binding/transporter-associated domain-like"/>
    <property type="match status" value="1"/>
</dbReference>
<comment type="caution">
    <text evidence="7">The sequence shown here is derived from an EMBL/GenBank/DDBJ whole genome shotgun (WGS) entry which is preliminary data.</text>
</comment>
<dbReference type="Proteomes" id="UP001153069">
    <property type="component" value="Unassembled WGS sequence"/>
</dbReference>
<feature type="domain" description="FAD-binding PCMH-type" evidence="6">
    <location>
        <begin position="1"/>
        <end position="171"/>
    </location>
</feature>
<dbReference type="InterPro" id="IPR016166">
    <property type="entry name" value="FAD-bd_PCMH"/>
</dbReference>
<keyword evidence="3" id="KW-0285">Flavoprotein</keyword>
<evidence type="ECO:0000313" key="7">
    <source>
        <dbReference type="EMBL" id="CAB9526131.1"/>
    </source>
</evidence>
<organism evidence="7 8">
    <name type="scientific">Seminavis robusta</name>
    <dbReference type="NCBI Taxonomy" id="568900"/>
    <lineage>
        <taxon>Eukaryota</taxon>
        <taxon>Sar</taxon>
        <taxon>Stramenopiles</taxon>
        <taxon>Ochrophyta</taxon>
        <taxon>Bacillariophyta</taxon>
        <taxon>Bacillariophyceae</taxon>
        <taxon>Bacillariophycidae</taxon>
        <taxon>Naviculales</taxon>
        <taxon>Naviculaceae</taxon>
        <taxon>Seminavis</taxon>
    </lineage>
</organism>
<dbReference type="InterPro" id="IPR016169">
    <property type="entry name" value="FAD-bd_PCMH_sub2"/>
</dbReference>
<sequence length="409" mass="44071">MTSLPSSSQDLVVLTPSSPSEFASAITGRCYNAKRPAHDCYPDVIFQAKSVAAVQTAVDKSVHVGPGATGSAIVQALAPHDLFFPGGHCDGVAIGGFLLGGGYGIGFPKYGMGSTWVSQARVVLPDGSVVTASSSHEQNDPQQAAILHLIRGAYTAFPGVITSYTLGPSLPTKPKGVMSGTLFYKLTDWPKAFDLAKTIHKDGNDAIEITGVMTYAPPAVQDATGESMVTLLGLMIWGDTPEESWELWKRYSSTAEGLLVPPDEMPTQLEAENVPAFFKDLYPSSTRYQTQVFMGDKAFETLQGTEEMESLMQPLVHGNQELALGYTPDMGIQTYAMYTDAGQDDTIKDQLDKAHAKFVECDKFHTSLVEGETKRHGYESGFACHEAFAKTQQYIQLLDPDGVFAGCPK</sequence>
<keyword evidence="4" id="KW-0274">FAD</keyword>
<evidence type="ECO:0000256" key="4">
    <source>
        <dbReference type="ARBA" id="ARBA00022827"/>
    </source>
</evidence>
<gene>
    <name evidence="7" type="ORF">SEMRO_1783_G297220.1</name>
</gene>
<dbReference type="PANTHER" id="PTHR42973">
    <property type="entry name" value="BINDING OXIDOREDUCTASE, PUTATIVE (AFU_ORTHOLOGUE AFUA_1G17690)-RELATED"/>
    <property type="match status" value="1"/>
</dbReference>
<dbReference type="AlphaFoldDB" id="A0A9N8ERX7"/>
<dbReference type="EMBL" id="CAICTM010001781">
    <property type="protein sequence ID" value="CAB9526131.1"/>
    <property type="molecule type" value="Genomic_DNA"/>
</dbReference>
<reference evidence="7" key="1">
    <citation type="submission" date="2020-06" db="EMBL/GenBank/DDBJ databases">
        <authorList>
            <consortium name="Plant Systems Biology data submission"/>
        </authorList>
    </citation>
    <scope>NUCLEOTIDE SEQUENCE</scope>
    <source>
        <strain evidence="7">D6</strain>
    </source>
</reference>
<dbReference type="GO" id="GO:0071949">
    <property type="term" value="F:FAD binding"/>
    <property type="evidence" value="ECO:0007669"/>
    <property type="project" value="InterPro"/>
</dbReference>
<evidence type="ECO:0000313" key="8">
    <source>
        <dbReference type="Proteomes" id="UP001153069"/>
    </source>
</evidence>
<dbReference type="InterPro" id="IPR036318">
    <property type="entry name" value="FAD-bd_PCMH-like_sf"/>
</dbReference>
<dbReference type="Pfam" id="PF01565">
    <property type="entry name" value="FAD_binding_4"/>
    <property type="match status" value="1"/>
</dbReference>
<evidence type="ECO:0000256" key="2">
    <source>
        <dbReference type="ARBA" id="ARBA00005466"/>
    </source>
</evidence>
<dbReference type="InterPro" id="IPR050416">
    <property type="entry name" value="FAD-linked_Oxidoreductase"/>
</dbReference>
<dbReference type="PROSITE" id="PS51387">
    <property type="entry name" value="FAD_PCMH"/>
    <property type="match status" value="1"/>
</dbReference>
<dbReference type="Gene3D" id="3.30.465.10">
    <property type="match status" value="1"/>
</dbReference>
<keyword evidence="5" id="KW-0560">Oxidoreductase</keyword>
<evidence type="ECO:0000259" key="6">
    <source>
        <dbReference type="PROSITE" id="PS51387"/>
    </source>
</evidence>
<comment type="similarity">
    <text evidence="2">Belongs to the oxygen-dependent FAD-linked oxidoreductase family.</text>
</comment>
<proteinExistence type="inferred from homology"/>
<evidence type="ECO:0000256" key="3">
    <source>
        <dbReference type="ARBA" id="ARBA00022630"/>
    </source>
</evidence>
<evidence type="ECO:0000256" key="5">
    <source>
        <dbReference type="ARBA" id="ARBA00023002"/>
    </source>
</evidence>
<keyword evidence="8" id="KW-1185">Reference proteome</keyword>
<dbReference type="OrthoDB" id="415825at2759"/>
<accession>A0A9N8ERX7</accession>
<dbReference type="PANTHER" id="PTHR42973:SF39">
    <property type="entry name" value="FAD-BINDING PCMH-TYPE DOMAIN-CONTAINING PROTEIN"/>
    <property type="match status" value="1"/>
</dbReference>
<name>A0A9N8ERX7_9STRA</name>
<comment type="cofactor">
    <cofactor evidence="1">
        <name>FAD</name>
        <dbReference type="ChEBI" id="CHEBI:57692"/>
    </cofactor>
</comment>
<dbReference type="GO" id="GO:0016491">
    <property type="term" value="F:oxidoreductase activity"/>
    <property type="evidence" value="ECO:0007669"/>
    <property type="project" value="UniProtKB-KW"/>
</dbReference>
<dbReference type="InterPro" id="IPR006094">
    <property type="entry name" value="Oxid_FAD_bind_N"/>
</dbReference>